<dbReference type="SUPFAM" id="SSF53092">
    <property type="entry name" value="Creatinase/prolidase N-terminal domain"/>
    <property type="match status" value="2"/>
</dbReference>
<dbReference type="InterPro" id="IPR029149">
    <property type="entry name" value="Creatin/AminoP/Spt16_N"/>
</dbReference>
<dbReference type="Pfam" id="PF00557">
    <property type="entry name" value="Peptidase_M24"/>
    <property type="match status" value="1"/>
</dbReference>
<dbReference type="Pfam" id="PF16189">
    <property type="entry name" value="Creatinase_N_2"/>
    <property type="match status" value="1"/>
</dbReference>
<keyword evidence="7" id="KW-0645">Protease</keyword>
<dbReference type="Gene3D" id="3.40.350.10">
    <property type="entry name" value="Creatinase/prolidase N-terminal domain"/>
    <property type="match status" value="2"/>
</dbReference>
<keyword evidence="2" id="KW-0479">Metal-binding</keyword>
<dbReference type="InterPro" id="IPR000994">
    <property type="entry name" value="Pept_M24"/>
</dbReference>
<keyword evidence="3" id="KW-0378">Hydrolase</keyword>
<dbReference type="Pfam" id="PF01321">
    <property type="entry name" value="Creatinase_N"/>
    <property type="match status" value="1"/>
</dbReference>
<dbReference type="GO" id="GO:0005737">
    <property type="term" value="C:cytoplasm"/>
    <property type="evidence" value="ECO:0007669"/>
    <property type="project" value="UniProtKB-ARBA"/>
</dbReference>
<evidence type="ECO:0000313" key="7">
    <source>
        <dbReference type="EMBL" id="PRH87136.1"/>
    </source>
</evidence>
<comment type="caution">
    <text evidence="7">The sequence shown here is derived from an EMBL/GenBank/DDBJ whole genome shotgun (WGS) entry which is preliminary data.</text>
</comment>
<evidence type="ECO:0000256" key="1">
    <source>
        <dbReference type="ARBA" id="ARBA00008766"/>
    </source>
</evidence>
<name>A0A2S9QCR1_9HYPH</name>
<dbReference type="AlphaFoldDB" id="A0A2S9QCR1"/>
<dbReference type="OrthoDB" id="9806388at2"/>
<keyword evidence="7" id="KW-0031">Aminopeptidase</keyword>
<evidence type="ECO:0000259" key="6">
    <source>
        <dbReference type="Pfam" id="PF16188"/>
    </source>
</evidence>
<dbReference type="FunFam" id="3.90.230.10:FF:000009">
    <property type="entry name" value="xaa-Pro aminopeptidase 2"/>
    <property type="match status" value="1"/>
</dbReference>
<dbReference type="SUPFAM" id="SSF55920">
    <property type="entry name" value="Creatinase/aminopeptidase"/>
    <property type="match status" value="1"/>
</dbReference>
<keyword evidence="8" id="KW-1185">Reference proteome</keyword>
<organism evidence="7 8">
    <name type="scientific">Labrys okinawensis</name>
    <dbReference type="NCBI Taxonomy" id="346911"/>
    <lineage>
        <taxon>Bacteria</taxon>
        <taxon>Pseudomonadati</taxon>
        <taxon>Pseudomonadota</taxon>
        <taxon>Alphaproteobacteria</taxon>
        <taxon>Hyphomicrobiales</taxon>
        <taxon>Xanthobacteraceae</taxon>
        <taxon>Labrys</taxon>
    </lineage>
</organism>
<dbReference type="CDD" id="cd01085">
    <property type="entry name" value="APP"/>
    <property type="match status" value="1"/>
</dbReference>
<sequence length="603" mass="65650">MAFQSFDEISQPSLGPARAAALRSKLADLGLDGFVVPRSDEHQNEYCPPSEERLSWLTGFAGSAGIAVVLRDQASIFVDGRYTVQVREQVDTATYTPRHLIEEPPEKWLGTVLKPGMKLGYDPRLQSMNEVERLRAACEKAGASLVAVRENPVDAIWTDRPAPPLAQIVLHDVALAGESVSSKVERLQAKLREQKIDAVFTNDAHASAWLFNIRGGDVSHTPLPLSYALVPAEGQPTLFADGRKFSNAVRDDLAQHMAIAEPSQIEAVLAGSVKGKTVRLDPAMVVEHFATLVEKAGGRVQKGGDPVALLRAVKNEAERAGARAAHIRDGVAFVNFLAWFERTVPDGKETEISVAEALERFREGTGVLKDLSFPSISSAGPNAALPHYRVSHASNRPVTPGFFLIDSGAQYVDGTTDITRTIAVGEVSPEMKDRYTRVLKGHIAIALARFPKGVSGAQLDSFARAALWEIGTDFDHGTGHGVGSYLSVHEGPQRISKLGTTPLEPGMLLSNEPGYYRTGAFGIRIENLILVEPITIEGAEREMYGFETLTLAPIDVRPIELSLLTTREIDWLNAYHAQVRETLGPLLDEPERVWLEQVTQAIG</sequence>
<feature type="domain" description="Creatinase N-terminal" evidence="5">
    <location>
        <begin position="18"/>
        <end position="147"/>
    </location>
</feature>
<dbReference type="GO" id="GO:0046872">
    <property type="term" value="F:metal ion binding"/>
    <property type="evidence" value="ECO:0007669"/>
    <property type="project" value="UniProtKB-KW"/>
</dbReference>
<protein>
    <submittedName>
        <fullName evidence="7">X-Pro aminopeptidase</fullName>
    </submittedName>
</protein>
<evidence type="ECO:0000259" key="4">
    <source>
        <dbReference type="Pfam" id="PF00557"/>
    </source>
</evidence>
<evidence type="ECO:0000256" key="3">
    <source>
        <dbReference type="ARBA" id="ARBA00022801"/>
    </source>
</evidence>
<dbReference type="GO" id="GO:0070006">
    <property type="term" value="F:metalloaminopeptidase activity"/>
    <property type="evidence" value="ECO:0007669"/>
    <property type="project" value="InterPro"/>
</dbReference>
<proteinExistence type="inferred from homology"/>
<evidence type="ECO:0000256" key="2">
    <source>
        <dbReference type="ARBA" id="ARBA00022723"/>
    </source>
</evidence>
<evidence type="ECO:0000313" key="8">
    <source>
        <dbReference type="Proteomes" id="UP000237682"/>
    </source>
</evidence>
<dbReference type="Pfam" id="PF16188">
    <property type="entry name" value="Peptidase_M24_C"/>
    <property type="match status" value="1"/>
</dbReference>
<evidence type="ECO:0000259" key="5">
    <source>
        <dbReference type="Pfam" id="PF01321"/>
    </source>
</evidence>
<feature type="domain" description="Peptidase M24 C-terminal" evidence="6">
    <location>
        <begin position="542"/>
        <end position="602"/>
    </location>
</feature>
<dbReference type="Gene3D" id="3.90.230.10">
    <property type="entry name" value="Creatinase/methionine aminopeptidase superfamily"/>
    <property type="match status" value="1"/>
</dbReference>
<dbReference type="InterPro" id="IPR036005">
    <property type="entry name" value="Creatinase/aminopeptidase-like"/>
</dbReference>
<comment type="similarity">
    <text evidence="1">Belongs to the peptidase M24B family.</text>
</comment>
<dbReference type="InterPro" id="IPR000587">
    <property type="entry name" value="Creatinase_N"/>
</dbReference>
<dbReference type="Proteomes" id="UP000237682">
    <property type="component" value="Unassembled WGS sequence"/>
</dbReference>
<gene>
    <name evidence="7" type="ORF">C5L14_10850</name>
</gene>
<feature type="domain" description="Peptidase M24" evidence="4">
    <location>
        <begin position="322"/>
        <end position="532"/>
    </location>
</feature>
<accession>A0A2S9QCR1</accession>
<dbReference type="InterPro" id="IPR032416">
    <property type="entry name" value="Peptidase_M24_C"/>
</dbReference>
<dbReference type="InterPro" id="IPR033740">
    <property type="entry name" value="Pept_M24B"/>
</dbReference>
<dbReference type="PANTHER" id="PTHR43763:SF6">
    <property type="entry name" value="XAA-PRO AMINOPEPTIDASE 1"/>
    <property type="match status" value="1"/>
</dbReference>
<dbReference type="PANTHER" id="PTHR43763">
    <property type="entry name" value="XAA-PRO AMINOPEPTIDASE 1"/>
    <property type="match status" value="1"/>
</dbReference>
<dbReference type="RefSeq" id="WP_105862076.1">
    <property type="nucleotide sequence ID" value="NZ_PUEJ01000004.1"/>
</dbReference>
<reference evidence="7 8" key="1">
    <citation type="submission" date="2018-02" db="EMBL/GenBank/DDBJ databases">
        <title>Whole genome sequencing of endophytic bacterium.</title>
        <authorList>
            <person name="Eedara R."/>
            <person name="Podile A.R."/>
        </authorList>
    </citation>
    <scope>NUCLEOTIDE SEQUENCE [LARGE SCALE GENOMIC DNA]</scope>
    <source>
        <strain evidence="7 8">RP1T</strain>
    </source>
</reference>
<dbReference type="InterPro" id="IPR050422">
    <property type="entry name" value="X-Pro_aminopeptidase_P"/>
</dbReference>
<dbReference type="EMBL" id="PUEJ01000004">
    <property type="protein sequence ID" value="PRH87136.1"/>
    <property type="molecule type" value="Genomic_DNA"/>
</dbReference>